<organism evidence="5 6">
    <name type="scientific">Streptomyces aquilus</name>
    <dbReference type="NCBI Taxonomy" id="2548456"/>
    <lineage>
        <taxon>Bacteria</taxon>
        <taxon>Bacillati</taxon>
        <taxon>Actinomycetota</taxon>
        <taxon>Actinomycetes</taxon>
        <taxon>Kitasatosporales</taxon>
        <taxon>Streptomycetaceae</taxon>
        <taxon>Streptomyces</taxon>
    </lineage>
</organism>
<comment type="similarity">
    <text evidence="1">Belongs to the HAD-like hydrolase superfamily. SerB family.</text>
</comment>
<dbReference type="EMBL" id="CP034463">
    <property type="protein sequence ID" value="AZP19157.1"/>
    <property type="molecule type" value="Genomic_DNA"/>
</dbReference>
<dbReference type="Gene3D" id="1.20.1440.100">
    <property type="entry name" value="SG protein - dephosphorylation function"/>
    <property type="match status" value="1"/>
</dbReference>
<evidence type="ECO:0000256" key="4">
    <source>
        <dbReference type="ARBA" id="ARBA00022842"/>
    </source>
</evidence>
<dbReference type="Gene3D" id="3.40.50.1000">
    <property type="entry name" value="HAD superfamily/HAD-like"/>
    <property type="match status" value="1"/>
</dbReference>
<dbReference type="PANTHER" id="PTHR43344:SF13">
    <property type="entry name" value="PHOSPHATASE RV3661-RELATED"/>
    <property type="match status" value="1"/>
</dbReference>
<dbReference type="PANTHER" id="PTHR43344">
    <property type="entry name" value="PHOSPHOSERINE PHOSPHATASE"/>
    <property type="match status" value="1"/>
</dbReference>
<keyword evidence="6" id="KW-1185">Reference proteome</keyword>
<dbReference type="NCBIfam" id="TIGR01488">
    <property type="entry name" value="HAD-SF-IB"/>
    <property type="match status" value="1"/>
</dbReference>
<keyword evidence="4" id="KW-0460">Magnesium</keyword>
<dbReference type="InterPro" id="IPR050582">
    <property type="entry name" value="HAD-like_SerB"/>
</dbReference>
<gene>
    <name evidence="5" type="ORF">EJC51_25650</name>
</gene>
<sequence length="267" mass="28901">MTVVAEISGGVRVDTAHRPAYLVFCDVDETLINCKSMFEFLRFQLVRRFGEEGEHRYRLVEADLKGRSGAGVPREDVNRAYYRSYAGESVEEMAALGREWFALAAADPGFFIASTVDELNRHRAAGAEIVLVSGSFPPCLDPVAERVGARHVLCSSPLVREGRYTGELAEPVIGEGKRAAALRMLAEHPGVNPRDCFAYGDHPSDFPLLDCVGHPRGVGDDPVVRGYLARRADRAAAAVSGCALACWSMGRDEHSEGCTGGCALPLC</sequence>
<dbReference type="InterPro" id="IPR036412">
    <property type="entry name" value="HAD-like_sf"/>
</dbReference>
<dbReference type="NCBIfam" id="TIGR01490">
    <property type="entry name" value="HAD-SF-IB-hyp1"/>
    <property type="match status" value="1"/>
</dbReference>
<protein>
    <submittedName>
        <fullName evidence="5">HAD-IB family hydrolase</fullName>
    </submittedName>
</protein>
<evidence type="ECO:0000256" key="3">
    <source>
        <dbReference type="ARBA" id="ARBA00022801"/>
    </source>
</evidence>
<dbReference type="Pfam" id="PF12710">
    <property type="entry name" value="HAD"/>
    <property type="match status" value="1"/>
</dbReference>
<evidence type="ECO:0000313" key="5">
    <source>
        <dbReference type="EMBL" id="AZP19157.1"/>
    </source>
</evidence>
<dbReference type="RefSeq" id="WP_126273236.1">
    <property type="nucleotide sequence ID" value="NZ_CP034463.1"/>
</dbReference>
<accession>A0A3Q9C0U4</accession>
<name>A0A3Q9C0U4_9ACTN</name>
<evidence type="ECO:0000313" key="6">
    <source>
        <dbReference type="Proteomes" id="UP000280197"/>
    </source>
</evidence>
<reference evidence="5 6" key="1">
    <citation type="submission" date="2018-12" db="EMBL/GenBank/DDBJ databases">
        <authorList>
            <person name="Li K."/>
        </authorList>
    </citation>
    <scope>NUCLEOTIDE SEQUENCE [LARGE SCALE GENOMIC DNA]</scope>
    <source>
        <strain evidence="6">CR22</strain>
    </source>
</reference>
<dbReference type="Proteomes" id="UP000280197">
    <property type="component" value="Chromosome"/>
</dbReference>
<evidence type="ECO:0000256" key="1">
    <source>
        <dbReference type="ARBA" id="ARBA00009184"/>
    </source>
</evidence>
<dbReference type="GO" id="GO:0046872">
    <property type="term" value="F:metal ion binding"/>
    <property type="evidence" value="ECO:0007669"/>
    <property type="project" value="UniProtKB-KW"/>
</dbReference>
<dbReference type="GO" id="GO:0016787">
    <property type="term" value="F:hydrolase activity"/>
    <property type="evidence" value="ECO:0007669"/>
    <property type="project" value="UniProtKB-KW"/>
</dbReference>
<dbReference type="InterPro" id="IPR023214">
    <property type="entry name" value="HAD_sf"/>
</dbReference>
<keyword evidence="2" id="KW-0479">Metal-binding</keyword>
<evidence type="ECO:0000256" key="2">
    <source>
        <dbReference type="ARBA" id="ARBA00022723"/>
    </source>
</evidence>
<dbReference type="AlphaFoldDB" id="A0A3Q9C0U4"/>
<proteinExistence type="inferred from homology"/>
<dbReference type="KEGG" id="saqu:EJC51_25650"/>
<dbReference type="SUPFAM" id="SSF56784">
    <property type="entry name" value="HAD-like"/>
    <property type="match status" value="1"/>
</dbReference>
<dbReference type="InterPro" id="IPR006385">
    <property type="entry name" value="HAD_hydro_SerB1"/>
</dbReference>
<keyword evidence="3 5" id="KW-0378">Hydrolase</keyword>